<name>A0A1Q8CPB7_9PSEU</name>
<evidence type="ECO:0000259" key="1">
    <source>
        <dbReference type="Pfam" id="PF04073"/>
    </source>
</evidence>
<keyword evidence="3" id="KW-1185">Reference proteome</keyword>
<dbReference type="EMBL" id="MSIE01000031">
    <property type="protein sequence ID" value="OLF16187.1"/>
    <property type="molecule type" value="Genomic_DNA"/>
</dbReference>
<dbReference type="SUPFAM" id="SSF55826">
    <property type="entry name" value="YbaK/ProRS associated domain"/>
    <property type="match status" value="1"/>
</dbReference>
<feature type="domain" description="YbaK/aminoacyl-tRNA synthetase-associated" evidence="1">
    <location>
        <begin position="24"/>
        <end position="147"/>
    </location>
</feature>
<evidence type="ECO:0000313" key="3">
    <source>
        <dbReference type="Proteomes" id="UP000185596"/>
    </source>
</evidence>
<dbReference type="GO" id="GO:0002161">
    <property type="term" value="F:aminoacyl-tRNA deacylase activity"/>
    <property type="evidence" value="ECO:0007669"/>
    <property type="project" value="InterPro"/>
</dbReference>
<accession>A0A1Q8CPB7</accession>
<evidence type="ECO:0000313" key="2">
    <source>
        <dbReference type="EMBL" id="OLF16187.1"/>
    </source>
</evidence>
<organism evidence="2 3">
    <name type="scientific">Actinophytocola xanthii</name>
    <dbReference type="NCBI Taxonomy" id="1912961"/>
    <lineage>
        <taxon>Bacteria</taxon>
        <taxon>Bacillati</taxon>
        <taxon>Actinomycetota</taxon>
        <taxon>Actinomycetes</taxon>
        <taxon>Pseudonocardiales</taxon>
        <taxon>Pseudonocardiaceae</taxon>
    </lineage>
</organism>
<proteinExistence type="predicted"/>
<protein>
    <recommendedName>
        <fullName evidence="1">YbaK/aminoacyl-tRNA synthetase-associated domain-containing protein</fullName>
    </recommendedName>
</protein>
<dbReference type="InterPro" id="IPR007214">
    <property type="entry name" value="YbaK/aa-tRNA-synth-assoc-dom"/>
</dbReference>
<gene>
    <name evidence="2" type="ORF">BU204_17585</name>
</gene>
<sequence>MSDAHDRLIELLDAKGADYRVIDHPPEGRTEAVSALRGHGTEQAAKCVIVMVKLGKKTTRHVLAVVPGNRRVDLGGLKRLLGGSYAGFASREVAERLAGSVSGTILPFAWHPELELVMDPELAAQPELYFNAARLDRSVALATGDYLALAQPRLERIAEAEASS</sequence>
<comment type="caution">
    <text evidence="2">The sequence shown here is derived from an EMBL/GenBank/DDBJ whole genome shotgun (WGS) entry which is preliminary data.</text>
</comment>
<dbReference type="OrthoDB" id="5524888at2"/>
<dbReference type="AlphaFoldDB" id="A0A1Q8CPB7"/>
<dbReference type="Gene3D" id="3.90.960.10">
    <property type="entry name" value="YbaK/aminoacyl-tRNA synthetase-associated domain"/>
    <property type="match status" value="1"/>
</dbReference>
<dbReference type="RefSeq" id="WP_075126778.1">
    <property type="nucleotide sequence ID" value="NZ_MSIE01000031.1"/>
</dbReference>
<dbReference type="STRING" id="1912961.BU204_17585"/>
<reference evidence="2 3" key="1">
    <citation type="submission" date="2016-12" db="EMBL/GenBank/DDBJ databases">
        <title>The draft genome sequence of Actinophytocola sp. 11-183.</title>
        <authorList>
            <person name="Wang W."/>
            <person name="Yuan L."/>
        </authorList>
    </citation>
    <scope>NUCLEOTIDE SEQUENCE [LARGE SCALE GENOMIC DNA]</scope>
    <source>
        <strain evidence="2 3">11-183</strain>
    </source>
</reference>
<dbReference type="Proteomes" id="UP000185596">
    <property type="component" value="Unassembled WGS sequence"/>
</dbReference>
<dbReference type="InterPro" id="IPR036754">
    <property type="entry name" value="YbaK/aa-tRNA-synt-asso_dom_sf"/>
</dbReference>
<dbReference type="Pfam" id="PF04073">
    <property type="entry name" value="tRNA_edit"/>
    <property type="match status" value="1"/>
</dbReference>